<accession>I7IIN7</accession>
<dbReference type="EMBL" id="HE856531">
    <property type="protein sequence ID" value="CCI55530.1"/>
    <property type="molecule type" value="mRNA"/>
</dbReference>
<sequence>NKMAAWEAVGEDASDLFARIPVKDAFIYNVKYRDDKQIDIDPKLDFRRQLRPHDRPERAGQGCCPHVLHSPLRP</sequence>
<evidence type="ECO:0000256" key="1">
    <source>
        <dbReference type="SAM" id="MobiDB-lite"/>
    </source>
</evidence>
<feature type="region of interest" description="Disordered" evidence="1">
    <location>
        <begin position="52"/>
        <end position="74"/>
    </location>
</feature>
<reference evidence="2" key="2">
    <citation type="submission" date="2012-05" db="EMBL/GenBank/DDBJ databases">
        <authorList>
            <person name="Akob D."/>
        </authorList>
    </citation>
    <scope>NUCLEOTIDE SEQUENCE</scope>
</reference>
<dbReference type="EMBL" id="HE856529">
    <property type="protein sequence ID" value="CCI55528.1"/>
    <property type="molecule type" value="mRNA"/>
</dbReference>
<organism evidence="2">
    <name type="scientific">uncultured Geobacteraceae bacterium</name>
    <dbReference type="NCBI Taxonomy" id="214033"/>
    <lineage>
        <taxon>Bacteria</taxon>
        <taxon>Pseudomonadati</taxon>
        <taxon>Thermodesulfobacteriota</taxon>
        <taxon>Desulfuromonadia</taxon>
        <taxon>Geobacterales</taxon>
        <taxon>Geobacteraceae</taxon>
        <taxon>environmental samples</taxon>
    </lineage>
</organism>
<feature type="non-terminal residue" evidence="2">
    <location>
        <position position="74"/>
    </location>
</feature>
<proteinExistence type="evidence at transcript level"/>
<gene>
    <name evidence="2" type="primary">gltA</name>
</gene>
<feature type="non-terminal residue" evidence="2">
    <location>
        <position position="1"/>
    </location>
</feature>
<protein>
    <submittedName>
        <fullName evidence="2">Citrate synthase</fullName>
    </submittedName>
</protein>
<dbReference type="AlphaFoldDB" id="I7IIN7"/>
<name>I7IIN7_9BACT</name>
<reference evidence="2" key="1">
    <citation type="journal article" date="2012" name="Front. Microbiol.">
        <title>Gene Expression Correlates with Process Rates Quantified for Sulfate- and Fe(III)-Reducing Bacteria in U(VI)-Contaminated Sediments.</title>
        <authorList>
            <person name="Akob D.M."/>
            <person name="Lee S.H."/>
            <person name="Sheth M."/>
            <person name="Kusel K."/>
            <person name="Watson D.B."/>
            <person name="Palumbo A.V."/>
            <person name="Kostka J.E."/>
            <person name="Chin K.J."/>
        </authorList>
    </citation>
    <scope>NUCLEOTIDE SEQUENCE</scope>
</reference>
<evidence type="ECO:0000313" key="2">
    <source>
        <dbReference type="EMBL" id="CCI55530.1"/>
    </source>
</evidence>